<dbReference type="eggNOG" id="ENOG5031EKH">
    <property type="taxonomic scope" value="Bacteria"/>
</dbReference>
<reference evidence="1 2" key="1">
    <citation type="journal article" date="2010" name="PLoS Genet.">
        <title>Analysis of the Legionella longbeachae genome and transcriptome uncovers unique strategies to cause Legionnaires' disease.</title>
        <authorList>
            <person name="Cazalet C."/>
            <person name="Gomez-Valero L."/>
            <person name="Rusniok C."/>
            <person name="Lomma M."/>
            <person name="Dervins-Ravault D."/>
            <person name="Newton H."/>
            <person name="Sansom F."/>
            <person name="Jarraud S."/>
            <person name="Zidane N."/>
            <person name="Ma L."/>
            <person name="Bouchier C."/>
            <person name="Etienne J."/>
            <person name="Hartland E."/>
            <person name="Buchrieser C."/>
        </authorList>
    </citation>
    <scope>NUCLEOTIDE SEQUENCE [LARGE SCALE GENOMIC DNA]</scope>
    <source>
        <strain evidence="1 2">NSW150</strain>
    </source>
</reference>
<accession>D3HRX2</accession>
<dbReference type="STRING" id="661367.LLO_1292"/>
<dbReference type="AlphaFoldDB" id="D3HRX2"/>
<dbReference type="HOGENOM" id="CLU_2155174_0_0_6"/>
<dbReference type="EMBL" id="FN650140">
    <property type="protein sequence ID" value="CBJ11651.1"/>
    <property type="molecule type" value="Genomic_DNA"/>
</dbReference>
<name>D3HRX2_LEGLN</name>
<protein>
    <submittedName>
        <fullName evidence="1">Uncharacterized protein</fullName>
    </submittedName>
</protein>
<sequence length="111" mass="13010">MNLRIFLCFLYTEINRNFKLSKIFNFIEKNIKKYLQKKIGWDSIARGEMAEWSIAAVLKTVEGQPSQGSNPCLSAKRPQSNLYIFHNHSFYQHPYLKLIFTIKISKAYSSN</sequence>
<evidence type="ECO:0000313" key="1">
    <source>
        <dbReference type="EMBL" id="CBJ11651.1"/>
    </source>
</evidence>
<gene>
    <name evidence="1" type="ordered locus">LLO_1292</name>
</gene>
<evidence type="ECO:0000313" key="2">
    <source>
        <dbReference type="Proteomes" id="UP000001060"/>
    </source>
</evidence>
<proteinExistence type="predicted"/>
<dbReference type="KEGG" id="llo:LLO_1292"/>
<organism evidence="1 2">
    <name type="scientific">Legionella longbeachae serogroup 1 (strain NSW150)</name>
    <dbReference type="NCBI Taxonomy" id="661367"/>
    <lineage>
        <taxon>Bacteria</taxon>
        <taxon>Pseudomonadati</taxon>
        <taxon>Pseudomonadota</taxon>
        <taxon>Gammaproteobacteria</taxon>
        <taxon>Legionellales</taxon>
        <taxon>Legionellaceae</taxon>
        <taxon>Legionella</taxon>
    </lineage>
</organism>
<keyword evidence="2" id="KW-1185">Reference proteome</keyword>
<dbReference type="Proteomes" id="UP000001060">
    <property type="component" value="Chromosome"/>
</dbReference>